<dbReference type="GO" id="GO:0005886">
    <property type="term" value="C:plasma membrane"/>
    <property type="evidence" value="ECO:0007669"/>
    <property type="project" value="UniProtKB-SubCell"/>
</dbReference>
<accession>A0A643BQM1</accession>
<keyword evidence="5 14" id="KW-0812">Transmembrane</keyword>
<dbReference type="EMBL" id="SGJD01005850">
    <property type="protein sequence ID" value="KAB0390204.1"/>
    <property type="molecule type" value="Genomic_DNA"/>
</dbReference>
<dbReference type="PRINTS" id="PR00245">
    <property type="entry name" value="OLFACTORYR"/>
</dbReference>
<evidence type="ECO:0000256" key="15">
    <source>
        <dbReference type="SAM" id="Phobius"/>
    </source>
</evidence>
<feature type="non-terminal residue" evidence="17">
    <location>
        <position position="1"/>
    </location>
</feature>
<name>A0A643BQM1_BALPH</name>
<dbReference type="GO" id="GO:0004984">
    <property type="term" value="F:olfactory receptor activity"/>
    <property type="evidence" value="ECO:0007669"/>
    <property type="project" value="InterPro"/>
</dbReference>
<organism evidence="17 18">
    <name type="scientific">Balaenoptera physalus</name>
    <name type="common">Fin whale</name>
    <name type="synonym">Balaena physalus</name>
    <dbReference type="NCBI Taxonomy" id="9770"/>
    <lineage>
        <taxon>Eukaryota</taxon>
        <taxon>Metazoa</taxon>
        <taxon>Chordata</taxon>
        <taxon>Craniata</taxon>
        <taxon>Vertebrata</taxon>
        <taxon>Euteleostomi</taxon>
        <taxon>Mammalia</taxon>
        <taxon>Eutheria</taxon>
        <taxon>Laurasiatheria</taxon>
        <taxon>Artiodactyla</taxon>
        <taxon>Whippomorpha</taxon>
        <taxon>Cetacea</taxon>
        <taxon>Mysticeti</taxon>
        <taxon>Balaenopteridae</taxon>
        <taxon>Balaenoptera</taxon>
    </lineage>
</organism>
<evidence type="ECO:0000256" key="4">
    <source>
        <dbReference type="ARBA" id="ARBA00022606"/>
    </source>
</evidence>
<feature type="transmembrane region" description="Helical" evidence="15">
    <location>
        <begin position="332"/>
        <end position="353"/>
    </location>
</feature>
<evidence type="ECO:0000256" key="6">
    <source>
        <dbReference type="ARBA" id="ARBA00022725"/>
    </source>
</evidence>
<evidence type="ECO:0000259" key="16">
    <source>
        <dbReference type="PROSITE" id="PS50262"/>
    </source>
</evidence>
<feature type="transmembrane region" description="Helical" evidence="15">
    <location>
        <begin position="190"/>
        <end position="212"/>
    </location>
</feature>
<keyword evidence="6" id="KW-0552">Olfaction</keyword>
<feature type="domain" description="G-protein coupled receptors family 1 profile" evidence="16">
    <location>
        <begin position="171"/>
        <end position="422"/>
    </location>
</feature>
<feature type="transmembrane region" description="Helical" evidence="15">
    <location>
        <begin position="224"/>
        <end position="252"/>
    </location>
</feature>
<evidence type="ECO:0000256" key="13">
    <source>
        <dbReference type="ARBA" id="ARBA00023224"/>
    </source>
</evidence>
<dbReference type="FunFam" id="1.20.1070.10:FF:000015">
    <property type="entry name" value="Olfactory receptor"/>
    <property type="match status" value="1"/>
</dbReference>
<evidence type="ECO:0000256" key="7">
    <source>
        <dbReference type="ARBA" id="ARBA00022989"/>
    </source>
</evidence>
<gene>
    <name evidence="17" type="ORF">E2I00_004221</name>
</gene>
<keyword evidence="13 14" id="KW-0807">Transducer</keyword>
<dbReference type="InterPro" id="IPR050939">
    <property type="entry name" value="Olfactory_GPCR1"/>
</dbReference>
<keyword evidence="12" id="KW-0325">Glycoprotein</keyword>
<feature type="transmembrane region" description="Helical" evidence="15">
    <location>
        <begin position="405"/>
        <end position="424"/>
    </location>
</feature>
<keyword evidence="11 14" id="KW-0675">Receptor</keyword>
<keyword evidence="7 15" id="KW-1133">Transmembrane helix</keyword>
<evidence type="ECO:0000256" key="2">
    <source>
        <dbReference type="ARBA" id="ARBA00004651"/>
    </source>
</evidence>
<keyword evidence="18" id="KW-1185">Reference proteome</keyword>
<evidence type="ECO:0000256" key="10">
    <source>
        <dbReference type="ARBA" id="ARBA00023157"/>
    </source>
</evidence>
<protein>
    <recommendedName>
        <fullName evidence="16">G-protein coupled receptors family 1 profile domain-containing protein</fullName>
    </recommendedName>
</protein>
<dbReference type="SUPFAM" id="SSF81321">
    <property type="entry name" value="Family A G protein-coupled receptor-like"/>
    <property type="match status" value="1"/>
</dbReference>
<keyword evidence="4" id="KW-0716">Sensory transduction</keyword>
<comment type="caution">
    <text evidence="17">The sequence shown here is derived from an EMBL/GenBank/DDBJ whole genome shotgun (WGS) entry which is preliminary data.</text>
</comment>
<dbReference type="PROSITE" id="PS00237">
    <property type="entry name" value="G_PROTEIN_RECEP_F1_1"/>
    <property type="match status" value="1"/>
</dbReference>
<comment type="subcellular location">
    <subcellularLocation>
        <location evidence="2">Cell membrane</location>
        <topology evidence="2">Multi-pass membrane protein</topology>
    </subcellularLocation>
</comment>
<keyword evidence="9 15" id="KW-0472">Membrane</keyword>
<dbReference type="Pfam" id="PF13853">
    <property type="entry name" value="7tm_4"/>
    <property type="match status" value="1"/>
</dbReference>
<evidence type="ECO:0000256" key="1">
    <source>
        <dbReference type="ARBA" id="ARBA00003929"/>
    </source>
</evidence>
<dbReference type="Proteomes" id="UP000437017">
    <property type="component" value="Unassembled WGS sequence"/>
</dbReference>
<feature type="transmembrane region" description="Helical" evidence="15">
    <location>
        <begin position="374"/>
        <end position="393"/>
    </location>
</feature>
<comment type="similarity">
    <text evidence="14">Belongs to the G-protein coupled receptor 1 family.</text>
</comment>
<proteinExistence type="inferred from homology"/>
<dbReference type="PANTHER" id="PTHR24242">
    <property type="entry name" value="G-PROTEIN COUPLED RECEPTOR"/>
    <property type="match status" value="1"/>
</dbReference>
<dbReference type="OrthoDB" id="9830606at2759"/>
<evidence type="ECO:0000256" key="9">
    <source>
        <dbReference type="ARBA" id="ARBA00023136"/>
    </source>
</evidence>
<dbReference type="PRINTS" id="PR00237">
    <property type="entry name" value="GPCRRHODOPSN"/>
</dbReference>
<dbReference type="InterPro" id="IPR017452">
    <property type="entry name" value="GPCR_Rhodpsn_7TM"/>
</dbReference>
<dbReference type="InterPro" id="IPR000276">
    <property type="entry name" value="GPCR_Rhodpsn"/>
</dbReference>
<dbReference type="PROSITE" id="PS50262">
    <property type="entry name" value="G_PROTEIN_RECEP_F1_2"/>
    <property type="match status" value="1"/>
</dbReference>
<evidence type="ECO:0000313" key="18">
    <source>
        <dbReference type="Proteomes" id="UP000437017"/>
    </source>
</evidence>
<evidence type="ECO:0000256" key="8">
    <source>
        <dbReference type="ARBA" id="ARBA00023040"/>
    </source>
</evidence>
<dbReference type="AlphaFoldDB" id="A0A643BQM1"/>
<evidence type="ECO:0000313" key="17">
    <source>
        <dbReference type="EMBL" id="KAB0390204.1"/>
    </source>
</evidence>
<reference evidence="17 18" key="1">
    <citation type="journal article" date="2019" name="PLoS ONE">
        <title>Genomic analyses reveal an absence of contemporary introgressive admixture between fin whales and blue whales, despite known hybrids.</title>
        <authorList>
            <person name="Westbury M.V."/>
            <person name="Petersen B."/>
            <person name="Lorenzen E.D."/>
        </authorList>
    </citation>
    <scope>NUCLEOTIDE SEQUENCE [LARGE SCALE GENOMIC DNA]</scope>
    <source>
        <strain evidence="17">FinWhale-01</strain>
    </source>
</reference>
<evidence type="ECO:0000256" key="12">
    <source>
        <dbReference type="ARBA" id="ARBA00023180"/>
    </source>
</evidence>
<sequence length="459" mass="49938">GVTIAVTAQGARAERSQRARTLGFSSYTSCSPFCLPCGPQPPLSAHLGLVVGPVVDAGGTCPVPGPVVDAGGTCSVPGCPSGTSAMAPATEQVPCAYFGLTCIQVWRNEGRESLLTEDENIELESQLEGQPCDQNWTHITEFVMVGFAEVHETRLLFFTLFLTMYLLTLVENLAIILVVGSDHRLRRPMYVFLTHLSCLEIWYTSVTVPKMLAGFIAGDGGKNISYAGCLSQLFIFTFLGATECFLLAAMAYDRYVAICMPLRYGALVSWGSCIRLSAACWLVGFLTPILPIYLMSRLTFCGPNVIDHFFCDASPLLALSCSDVTLKETADFLVSLAVLLTSSTVIAVSYGNIVRTLLRIRSAAERRKAFSTCAAHLTVVSLFYGTLFFMYVRTKVAPSINFNKVVSVFYSIVTPMLNPLIYSLRNKEVKGALGRAFSFRSWKGQCGGRWGSSVFALAF</sequence>
<evidence type="ECO:0000256" key="14">
    <source>
        <dbReference type="RuleBase" id="RU000688"/>
    </source>
</evidence>
<evidence type="ECO:0000256" key="5">
    <source>
        <dbReference type="ARBA" id="ARBA00022692"/>
    </source>
</evidence>
<dbReference type="PANTHER" id="PTHR24242:SF357">
    <property type="entry name" value="OLFACTORY RECEPTOR FAMILY 6 SUBFAMILY Q MEMBER 1 (GENE_PSEUDOGENE)"/>
    <property type="match status" value="1"/>
</dbReference>
<keyword evidence="8 14" id="KW-0297">G-protein coupled receptor</keyword>
<dbReference type="InterPro" id="IPR000725">
    <property type="entry name" value="Olfact_rcpt"/>
</dbReference>
<keyword evidence="3" id="KW-1003">Cell membrane</keyword>
<dbReference type="CDD" id="cd13954">
    <property type="entry name" value="7tmA_OR"/>
    <property type="match status" value="1"/>
</dbReference>
<evidence type="ECO:0000256" key="3">
    <source>
        <dbReference type="ARBA" id="ARBA00022475"/>
    </source>
</evidence>
<feature type="transmembrane region" description="Helical" evidence="15">
    <location>
        <begin position="155"/>
        <end position="178"/>
    </location>
</feature>
<keyword evidence="10" id="KW-1015">Disulfide bond</keyword>
<comment type="function">
    <text evidence="1">Putative odorant or sperm cell receptor.</text>
</comment>
<feature type="transmembrane region" description="Helical" evidence="15">
    <location>
        <begin position="273"/>
        <end position="294"/>
    </location>
</feature>
<dbReference type="Gene3D" id="1.20.1070.10">
    <property type="entry name" value="Rhodopsin 7-helix transmembrane proteins"/>
    <property type="match status" value="1"/>
</dbReference>
<dbReference type="GO" id="GO:0004930">
    <property type="term" value="F:G protein-coupled receptor activity"/>
    <property type="evidence" value="ECO:0007669"/>
    <property type="project" value="UniProtKB-KW"/>
</dbReference>
<evidence type="ECO:0000256" key="11">
    <source>
        <dbReference type="ARBA" id="ARBA00023170"/>
    </source>
</evidence>